<dbReference type="InterPro" id="IPR000408">
    <property type="entry name" value="Reg_chr_condens"/>
</dbReference>
<dbReference type="EMBL" id="SPHZ02000009">
    <property type="protein sequence ID" value="KAF0900401.1"/>
    <property type="molecule type" value="Genomic_DNA"/>
</dbReference>
<dbReference type="PANTHER" id="PTHR46849:SF1">
    <property type="entry name" value="RCC1 DOMAIN-CONTAINING PROTEIN 1"/>
    <property type="match status" value="1"/>
</dbReference>
<dbReference type="PANTHER" id="PTHR46849">
    <property type="entry name" value="RCC1 DOMAIN-CONTAINING PROTEIN 1"/>
    <property type="match status" value="1"/>
</dbReference>
<protein>
    <submittedName>
        <fullName evidence="1">Uncharacterized protein</fullName>
    </submittedName>
</protein>
<evidence type="ECO:0000313" key="1">
    <source>
        <dbReference type="EMBL" id="KAF0900401.1"/>
    </source>
</evidence>
<dbReference type="InterPro" id="IPR009091">
    <property type="entry name" value="RCC1/BLIP-II"/>
</dbReference>
<reference evidence="1 2" key="1">
    <citation type="submission" date="2019-11" db="EMBL/GenBank/DDBJ databases">
        <title>Whole genome sequence of Oryza granulata.</title>
        <authorList>
            <person name="Li W."/>
        </authorList>
    </citation>
    <scope>NUCLEOTIDE SEQUENCE [LARGE SCALE GENOMIC DNA]</scope>
    <source>
        <strain evidence="2">cv. Menghai</strain>
        <tissue evidence="1">Leaf</tissue>
    </source>
</reference>
<dbReference type="InterPro" id="IPR052830">
    <property type="entry name" value="RCC1_domain-containing"/>
</dbReference>
<dbReference type="AlphaFoldDB" id="A0A6G1CJZ0"/>
<dbReference type="Gene3D" id="2.130.10.30">
    <property type="entry name" value="Regulator of chromosome condensation 1/beta-lactamase-inhibitor protein II"/>
    <property type="match status" value="1"/>
</dbReference>
<dbReference type="EMBL" id="SPHZ02000009">
    <property type="protein sequence ID" value="KAF0900402.1"/>
    <property type="molecule type" value="Genomic_DNA"/>
</dbReference>
<organism evidence="1 2">
    <name type="scientific">Oryza meyeriana var. granulata</name>
    <dbReference type="NCBI Taxonomy" id="110450"/>
    <lineage>
        <taxon>Eukaryota</taxon>
        <taxon>Viridiplantae</taxon>
        <taxon>Streptophyta</taxon>
        <taxon>Embryophyta</taxon>
        <taxon>Tracheophyta</taxon>
        <taxon>Spermatophyta</taxon>
        <taxon>Magnoliopsida</taxon>
        <taxon>Liliopsida</taxon>
        <taxon>Poales</taxon>
        <taxon>Poaceae</taxon>
        <taxon>BOP clade</taxon>
        <taxon>Oryzoideae</taxon>
        <taxon>Oryzeae</taxon>
        <taxon>Oryzinae</taxon>
        <taxon>Oryza</taxon>
        <taxon>Oryza meyeriana</taxon>
    </lineage>
</organism>
<accession>A0A6G1CJZ0</accession>
<dbReference type="Proteomes" id="UP000479710">
    <property type="component" value="Unassembled WGS sequence"/>
</dbReference>
<proteinExistence type="predicted"/>
<keyword evidence="2" id="KW-1185">Reference proteome</keyword>
<gene>
    <name evidence="1" type="ORF">E2562_031591</name>
</gene>
<sequence length="109" mass="12373">MYQHRQITDHCCPVQKVVRVPVDGGRRHTLALTETKNVFSWGRGTSKQLGHGEIVDRNTPKMIDALSSYGSVASNWSHQRQSQWHVDSQCIISCLQLLLTANFWVLPSE</sequence>
<dbReference type="EMBL" id="SPHZ02000009">
    <property type="protein sequence ID" value="KAF0900400.1"/>
    <property type="molecule type" value="Genomic_DNA"/>
</dbReference>
<dbReference type="OrthoDB" id="8068875at2759"/>
<evidence type="ECO:0000313" key="2">
    <source>
        <dbReference type="Proteomes" id="UP000479710"/>
    </source>
</evidence>
<comment type="caution">
    <text evidence="1">The sequence shown here is derived from an EMBL/GenBank/DDBJ whole genome shotgun (WGS) entry which is preliminary data.</text>
</comment>
<name>A0A6G1CJZ0_9ORYZ</name>
<dbReference type="Pfam" id="PF00415">
    <property type="entry name" value="RCC1"/>
    <property type="match status" value="1"/>
</dbReference>
<dbReference type="SUPFAM" id="SSF50985">
    <property type="entry name" value="RCC1/BLIP-II"/>
    <property type="match status" value="1"/>
</dbReference>